<evidence type="ECO:0000313" key="4">
    <source>
        <dbReference type="Proteomes" id="UP001283341"/>
    </source>
</evidence>
<dbReference type="EMBL" id="JAUEDM010000004">
    <property type="protein sequence ID" value="KAK3319082.1"/>
    <property type="molecule type" value="Genomic_DNA"/>
</dbReference>
<comment type="caution">
    <text evidence="3">The sequence shown here is derived from an EMBL/GenBank/DDBJ whole genome shotgun (WGS) entry which is preliminary data.</text>
</comment>
<sequence length="210" mass="23716">MAPISESGDNNMLSSDDYGHNPDSTKANSQGSSDSPGMWVTAVIVVGIVVIGGLVMFTILFFNKRNQYRKARQRDPYLSRGEFMKQRKMSAADRFQEEERQRITMIRKSLATRSLNSLESRSSRTNSLGQLQQESIEMDEEESGRLKDDWKEWEARMQRERALSGERHPAATLMADLPIPQQSRSRSPSRSPLMPPLSPKASQPGRLSPT</sequence>
<organism evidence="3 4">
    <name type="scientific">Apodospora peruviana</name>
    <dbReference type="NCBI Taxonomy" id="516989"/>
    <lineage>
        <taxon>Eukaryota</taxon>
        <taxon>Fungi</taxon>
        <taxon>Dikarya</taxon>
        <taxon>Ascomycota</taxon>
        <taxon>Pezizomycotina</taxon>
        <taxon>Sordariomycetes</taxon>
        <taxon>Sordariomycetidae</taxon>
        <taxon>Sordariales</taxon>
        <taxon>Lasiosphaeriaceae</taxon>
        <taxon>Apodospora</taxon>
    </lineage>
</organism>
<reference evidence="3" key="1">
    <citation type="journal article" date="2023" name="Mol. Phylogenet. Evol.">
        <title>Genome-scale phylogeny and comparative genomics of the fungal order Sordariales.</title>
        <authorList>
            <person name="Hensen N."/>
            <person name="Bonometti L."/>
            <person name="Westerberg I."/>
            <person name="Brannstrom I.O."/>
            <person name="Guillou S."/>
            <person name="Cros-Aarteil S."/>
            <person name="Calhoun S."/>
            <person name="Haridas S."/>
            <person name="Kuo A."/>
            <person name="Mondo S."/>
            <person name="Pangilinan J."/>
            <person name="Riley R."/>
            <person name="LaButti K."/>
            <person name="Andreopoulos B."/>
            <person name="Lipzen A."/>
            <person name="Chen C."/>
            <person name="Yan M."/>
            <person name="Daum C."/>
            <person name="Ng V."/>
            <person name="Clum A."/>
            <person name="Steindorff A."/>
            <person name="Ohm R.A."/>
            <person name="Martin F."/>
            <person name="Silar P."/>
            <person name="Natvig D.O."/>
            <person name="Lalanne C."/>
            <person name="Gautier V."/>
            <person name="Ament-Velasquez S.L."/>
            <person name="Kruys A."/>
            <person name="Hutchinson M.I."/>
            <person name="Powell A.J."/>
            <person name="Barry K."/>
            <person name="Miller A.N."/>
            <person name="Grigoriev I.V."/>
            <person name="Debuchy R."/>
            <person name="Gladieux P."/>
            <person name="Hiltunen Thoren M."/>
            <person name="Johannesson H."/>
        </authorList>
    </citation>
    <scope>NUCLEOTIDE SEQUENCE</scope>
    <source>
        <strain evidence="3">CBS 118394</strain>
    </source>
</reference>
<evidence type="ECO:0000256" key="1">
    <source>
        <dbReference type="SAM" id="MobiDB-lite"/>
    </source>
</evidence>
<protein>
    <submittedName>
        <fullName evidence="3">Uncharacterized protein</fullName>
    </submittedName>
</protein>
<accession>A0AAE0M4L9</accession>
<gene>
    <name evidence="3" type="ORF">B0H66DRAFT_256539</name>
</gene>
<dbReference type="Proteomes" id="UP001283341">
    <property type="component" value="Unassembled WGS sequence"/>
</dbReference>
<keyword evidence="2" id="KW-1133">Transmembrane helix</keyword>
<keyword evidence="2" id="KW-0812">Transmembrane</keyword>
<feature type="transmembrane region" description="Helical" evidence="2">
    <location>
        <begin position="38"/>
        <end position="62"/>
    </location>
</feature>
<dbReference type="AlphaFoldDB" id="A0AAE0M4L9"/>
<feature type="region of interest" description="Disordered" evidence="1">
    <location>
        <begin position="114"/>
        <end position="210"/>
    </location>
</feature>
<name>A0AAE0M4L9_9PEZI</name>
<keyword evidence="4" id="KW-1185">Reference proteome</keyword>
<feature type="compositionally biased region" description="Low complexity" evidence="1">
    <location>
        <begin position="177"/>
        <end position="192"/>
    </location>
</feature>
<feature type="compositionally biased region" description="Polar residues" evidence="1">
    <location>
        <begin position="22"/>
        <end position="35"/>
    </location>
</feature>
<feature type="compositionally biased region" description="Basic and acidic residues" evidence="1">
    <location>
        <begin position="143"/>
        <end position="169"/>
    </location>
</feature>
<keyword evidence="2" id="KW-0472">Membrane</keyword>
<feature type="region of interest" description="Disordered" evidence="1">
    <location>
        <begin position="1"/>
        <end position="35"/>
    </location>
</feature>
<feature type="compositionally biased region" description="Low complexity" evidence="1">
    <location>
        <begin position="114"/>
        <end position="128"/>
    </location>
</feature>
<evidence type="ECO:0000313" key="3">
    <source>
        <dbReference type="EMBL" id="KAK3319082.1"/>
    </source>
</evidence>
<evidence type="ECO:0000256" key="2">
    <source>
        <dbReference type="SAM" id="Phobius"/>
    </source>
</evidence>
<proteinExistence type="predicted"/>
<reference evidence="3" key="2">
    <citation type="submission" date="2023-06" db="EMBL/GenBank/DDBJ databases">
        <authorList>
            <consortium name="Lawrence Berkeley National Laboratory"/>
            <person name="Haridas S."/>
            <person name="Hensen N."/>
            <person name="Bonometti L."/>
            <person name="Westerberg I."/>
            <person name="Brannstrom I.O."/>
            <person name="Guillou S."/>
            <person name="Cros-Aarteil S."/>
            <person name="Calhoun S."/>
            <person name="Kuo A."/>
            <person name="Mondo S."/>
            <person name="Pangilinan J."/>
            <person name="Riley R."/>
            <person name="Labutti K."/>
            <person name="Andreopoulos B."/>
            <person name="Lipzen A."/>
            <person name="Chen C."/>
            <person name="Yanf M."/>
            <person name="Daum C."/>
            <person name="Ng V."/>
            <person name="Clum A."/>
            <person name="Steindorff A."/>
            <person name="Ohm R."/>
            <person name="Martin F."/>
            <person name="Silar P."/>
            <person name="Natvig D."/>
            <person name="Lalanne C."/>
            <person name="Gautier V."/>
            <person name="Ament-Velasquez S.L."/>
            <person name="Kruys A."/>
            <person name="Hutchinson M.I."/>
            <person name="Powell A.J."/>
            <person name="Barry K."/>
            <person name="Miller A.N."/>
            <person name="Grigoriev I.V."/>
            <person name="Debuchy R."/>
            <person name="Gladieux P."/>
            <person name="Thoren M.H."/>
            <person name="Johannesson H."/>
        </authorList>
    </citation>
    <scope>NUCLEOTIDE SEQUENCE</scope>
    <source>
        <strain evidence="3">CBS 118394</strain>
    </source>
</reference>